<organism evidence="2 3">
    <name type="scientific">Nonomuraea insulae</name>
    <dbReference type="NCBI Taxonomy" id="1616787"/>
    <lineage>
        <taxon>Bacteria</taxon>
        <taxon>Bacillati</taxon>
        <taxon>Actinomycetota</taxon>
        <taxon>Actinomycetes</taxon>
        <taxon>Streptosporangiales</taxon>
        <taxon>Streptosporangiaceae</taxon>
        <taxon>Nonomuraea</taxon>
    </lineage>
</organism>
<evidence type="ECO:0008006" key="4">
    <source>
        <dbReference type="Google" id="ProtNLM"/>
    </source>
</evidence>
<accession>A0ABW1CX73</accession>
<proteinExistence type="predicted"/>
<feature type="chain" id="PRO_5046281364" description="SH3 domain-containing protein" evidence="1">
    <location>
        <begin position="32"/>
        <end position="134"/>
    </location>
</feature>
<keyword evidence="1" id="KW-0732">Signal</keyword>
<dbReference type="EMBL" id="JBHSPA010000047">
    <property type="protein sequence ID" value="MFC5829538.1"/>
    <property type="molecule type" value="Genomic_DNA"/>
</dbReference>
<name>A0ABW1CX73_9ACTN</name>
<keyword evidence="3" id="KW-1185">Reference proteome</keyword>
<protein>
    <recommendedName>
        <fullName evidence="4">SH3 domain-containing protein</fullName>
    </recommendedName>
</protein>
<evidence type="ECO:0000313" key="3">
    <source>
        <dbReference type="Proteomes" id="UP001596058"/>
    </source>
</evidence>
<sequence>MRLLSKSSTAVLATAGAIASLALASAPAAQAATSSVPCISIPASGPNLDDGFGVMKGSYNLKNKPLMNDCNVKRMHRGQVLYFNCWRKNSHGNLWVYGRVKGTRTYGWMSEDNFSSIRGSSYPTCNWNKDKDHT</sequence>
<dbReference type="RefSeq" id="WP_379519033.1">
    <property type="nucleotide sequence ID" value="NZ_JBHSPA010000047.1"/>
</dbReference>
<dbReference type="Proteomes" id="UP001596058">
    <property type="component" value="Unassembled WGS sequence"/>
</dbReference>
<reference evidence="3" key="1">
    <citation type="journal article" date="2019" name="Int. J. Syst. Evol. Microbiol.">
        <title>The Global Catalogue of Microorganisms (GCM) 10K type strain sequencing project: providing services to taxonomists for standard genome sequencing and annotation.</title>
        <authorList>
            <consortium name="The Broad Institute Genomics Platform"/>
            <consortium name="The Broad Institute Genome Sequencing Center for Infectious Disease"/>
            <person name="Wu L."/>
            <person name="Ma J."/>
        </authorList>
    </citation>
    <scope>NUCLEOTIDE SEQUENCE [LARGE SCALE GENOMIC DNA]</scope>
    <source>
        <strain evidence="3">CCUG 53903</strain>
    </source>
</reference>
<evidence type="ECO:0000313" key="2">
    <source>
        <dbReference type="EMBL" id="MFC5829538.1"/>
    </source>
</evidence>
<gene>
    <name evidence="2" type="ORF">ACFPZ3_37235</name>
</gene>
<feature type="signal peptide" evidence="1">
    <location>
        <begin position="1"/>
        <end position="31"/>
    </location>
</feature>
<comment type="caution">
    <text evidence="2">The sequence shown here is derived from an EMBL/GenBank/DDBJ whole genome shotgun (WGS) entry which is preliminary data.</text>
</comment>
<evidence type="ECO:0000256" key="1">
    <source>
        <dbReference type="SAM" id="SignalP"/>
    </source>
</evidence>